<evidence type="ECO:0008006" key="5">
    <source>
        <dbReference type="Google" id="ProtNLM"/>
    </source>
</evidence>
<dbReference type="PANTHER" id="PTHR30217:SF6">
    <property type="entry name" value="TRNA HYDROXYLATION PROTEIN P"/>
    <property type="match status" value="1"/>
</dbReference>
<comment type="caution">
    <text evidence="4">The sequence shown here is derived from an EMBL/GenBank/DDBJ whole genome shotgun (WGS) entry which is preliminary data.</text>
</comment>
<dbReference type="PANTHER" id="PTHR30217">
    <property type="entry name" value="PEPTIDASE U32 FAMILY"/>
    <property type="match status" value="1"/>
</dbReference>
<evidence type="ECO:0000256" key="2">
    <source>
        <dbReference type="ARBA" id="ARBA00022801"/>
    </source>
</evidence>
<dbReference type="InterPro" id="IPR051454">
    <property type="entry name" value="RNA/ubiquinone_mod_enzymes"/>
</dbReference>
<dbReference type="InterPro" id="IPR001539">
    <property type="entry name" value="Peptidase_U32"/>
</dbReference>
<gene>
    <name evidence="4" type="ORF">SDC9_47948</name>
</gene>
<name>A0A644WDY9_9ZZZZ</name>
<keyword evidence="2" id="KW-0378">Hydrolase</keyword>
<dbReference type="GO" id="GO:0008233">
    <property type="term" value="F:peptidase activity"/>
    <property type="evidence" value="ECO:0007669"/>
    <property type="project" value="UniProtKB-KW"/>
</dbReference>
<dbReference type="PROSITE" id="PS01276">
    <property type="entry name" value="PEPTIDASE_U32"/>
    <property type="match status" value="1"/>
</dbReference>
<organism evidence="4">
    <name type="scientific">bioreactor metagenome</name>
    <dbReference type="NCBI Taxonomy" id="1076179"/>
    <lineage>
        <taxon>unclassified sequences</taxon>
        <taxon>metagenomes</taxon>
        <taxon>ecological metagenomes</taxon>
    </lineage>
</organism>
<evidence type="ECO:0000256" key="3">
    <source>
        <dbReference type="ARBA" id="ARBA00038374"/>
    </source>
</evidence>
<reference evidence="4" key="1">
    <citation type="submission" date="2019-08" db="EMBL/GenBank/DDBJ databases">
        <authorList>
            <person name="Kucharzyk K."/>
            <person name="Murdoch R.W."/>
            <person name="Higgins S."/>
            <person name="Loffler F."/>
        </authorList>
    </citation>
    <scope>NUCLEOTIDE SEQUENCE</scope>
</reference>
<dbReference type="GO" id="GO:0006508">
    <property type="term" value="P:proteolysis"/>
    <property type="evidence" value="ECO:0007669"/>
    <property type="project" value="UniProtKB-KW"/>
</dbReference>
<sequence length="448" mass="50878">MVELLSPAGNFISLRAALENGADSIYIGLADNNMRANVSNFSLKDVEEAMELVKEYSSKLYLCTNTIMKDEDIKKLEFDLELIKEYEVDALIVSDIGLAQIASEVGIDPHMSVQENISNTYALKTLKKLGVTRAILSRELNIWEIQDIAKKSPIETEIFIHGAMCMAISGRCFLSYGLYGKSANCGECLQPCRKDWRLSIAQDKDSDFFYENDNDSSFILKTFSDNINNINDDLNLNDVNDDNIDTNNLNDDSLGFYNLNTPNSKTSFISPNDMAMVEYIPQLIFTGVDAFKIEGRARGPDYVATTTRVYREAIDSIENKTFIFKNSWMEDLKKVFNRGFDTGFYFDIPYEISTKNQSKYLKRDIAKVVNYYSKIGVAELQLWDDLKIGDEILIQGKTTGSITQKVESMEINGEFVEYCKKGNNVAIAIENKVRENDFVYKLIERDLN</sequence>
<dbReference type="AlphaFoldDB" id="A0A644WDY9"/>
<dbReference type="Pfam" id="PF01136">
    <property type="entry name" value="Peptidase_U32"/>
    <property type="match status" value="1"/>
</dbReference>
<evidence type="ECO:0000313" key="4">
    <source>
        <dbReference type="EMBL" id="MPM01708.1"/>
    </source>
</evidence>
<dbReference type="InterPro" id="IPR009000">
    <property type="entry name" value="Transl_B-barrel_sf"/>
</dbReference>
<comment type="similarity">
    <text evidence="3">Belongs to the peptidase U32 family.</text>
</comment>
<evidence type="ECO:0000256" key="1">
    <source>
        <dbReference type="ARBA" id="ARBA00022670"/>
    </source>
</evidence>
<dbReference type="EMBL" id="VSSQ01000816">
    <property type="protein sequence ID" value="MPM01708.1"/>
    <property type="molecule type" value="Genomic_DNA"/>
</dbReference>
<proteinExistence type="inferred from homology"/>
<keyword evidence="1" id="KW-0645">Protease</keyword>
<accession>A0A644WDY9</accession>
<dbReference type="SUPFAM" id="SSF50447">
    <property type="entry name" value="Translation proteins"/>
    <property type="match status" value="1"/>
</dbReference>
<protein>
    <recommendedName>
        <fullName evidence="5">Peptidase family U32 C-terminal domain-containing protein</fullName>
    </recommendedName>
</protein>